<dbReference type="SMART" id="SM00408">
    <property type="entry name" value="IGc2"/>
    <property type="match status" value="3"/>
</dbReference>
<protein>
    <submittedName>
        <fullName evidence="7">Neural cell adhesion molecule 1</fullName>
    </submittedName>
</protein>
<dbReference type="PROSITE" id="PS50835">
    <property type="entry name" value="IG_LIKE"/>
    <property type="match status" value="3"/>
</dbReference>
<evidence type="ECO:0000313" key="7">
    <source>
        <dbReference type="EMBL" id="GFO13568.1"/>
    </source>
</evidence>
<keyword evidence="4" id="KW-0812">Transmembrane</keyword>
<dbReference type="Proteomes" id="UP000735302">
    <property type="component" value="Unassembled WGS sequence"/>
</dbReference>
<dbReference type="Pfam" id="PF07679">
    <property type="entry name" value="I-set"/>
    <property type="match status" value="2"/>
</dbReference>
<keyword evidence="8" id="KW-1185">Reference proteome</keyword>
<evidence type="ECO:0000313" key="8">
    <source>
        <dbReference type="Proteomes" id="UP000735302"/>
    </source>
</evidence>
<accession>A0AAV4B1W1</accession>
<organism evidence="7 8">
    <name type="scientific">Plakobranchus ocellatus</name>
    <dbReference type="NCBI Taxonomy" id="259542"/>
    <lineage>
        <taxon>Eukaryota</taxon>
        <taxon>Metazoa</taxon>
        <taxon>Spiralia</taxon>
        <taxon>Lophotrochozoa</taxon>
        <taxon>Mollusca</taxon>
        <taxon>Gastropoda</taxon>
        <taxon>Heterobranchia</taxon>
        <taxon>Euthyneura</taxon>
        <taxon>Panpulmonata</taxon>
        <taxon>Sacoglossa</taxon>
        <taxon>Placobranchoidea</taxon>
        <taxon>Plakobranchidae</taxon>
        <taxon>Plakobranchus</taxon>
    </lineage>
</organism>
<evidence type="ECO:0000256" key="3">
    <source>
        <dbReference type="SAM" id="MobiDB-lite"/>
    </source>
</evidence>
<dbReference type="EMBL" id="BLXT01004491">
    <property type="protein sequence ID" value="GFO13568.1"/>
    <property type="molecule type" value="Genomic_DNA"/>
</dbReference>
<dbReference type="SMART" id="SM00409">
    <property type="entry name" value="IG"/>
    <property type="match status" value="4"/>
</dbReference>
<name>A0AAV4B1W1_9GAST</name>
<feature type="region of interest" description="Disordered" evidence="3">
    <location>
        <begin position="433"/>
        <end position="465"/>
    </location>
</feature>
<dbReference type="InterPro" id="IPR050964">
    <property type="entry name" value="Striated_Muscle_Regulatory"/>
</dbReference>
<feature type="signal peptide" evidence="5">
    <location>
        <begin position="1"/>
        <end position="21"/>
    </location>
</feature>
<dbReference type="InterPro" id="IPR013151">
    <property type="entry name" value="Immunoglobulin_dom"/>
</dbReference>
<reference evidence="7 8" key="1">
    <citation type="journal article" date="2021" name="Elife">
        <title>Chloroplast acquisition without the gene transfer in kleptoplastic sea slugs, Plakobranchus ocellatus.</title>
        <authorList>
            <person name="Maeda T."/>
            <person name="Takahashi S."/>
            <person name="Yoshida T."/>
            <person name="Shimamura S."/>
            <person name="Takaki Y."/>
            <person name="Nagai Y."/>
            <person name="Toyoda A."/>
            <person name="Suzuki Y."/>
            <person name="Arimoto A."/>
            <person name="Ishii H."/>
            <person name="Satoh N."/>
            <person name="Nishiyama T."/>
            <person name="Hasebe M."/>
            <person name="Maruyama T."/>
            <person name="Minagawa J."/>
            <person name="Obokata J."/>
            <person name="Shigenobu S."/>
        </authorList>
    </citation>
    <scope>NUCLEOTIDE SEQUENCE [LARGE SCALE GENOMIC DNA]</scope>
</reference>
<feature type="domain" description="Ig-like" evidence="6">
    <location>
        <begin position="303"/>
        <end position="395"/>
    </location>
</feature>
<keyword evidence="4" id="KW-0472">Membrane</keyword>
<dbReference type="PIRSF" id="PIRSF000615">
    <property type="entry name" value="TyrPK_CSF1-R"/>
    <property type="match status" value="1"/>
</dbReference>
<dbReference type="Pfam" id="PF00047">
    <property type="entry name" value="ig"/>
    <property type="match status" value="1"/>
</dbReference>
<dbReference type="InterPro" id="IPR013783">
    <property type="entry name" value="Ig-like_fold"/>
</dbReference>
<evidence type="ECO:0000256" key="1">
    <source>
        <dbReference type="ARBA" id="ARBA00022737"/>
    </source>
</evidence>
<dbReference type="InterPro" id="IPR036179">
    <property type="entry name" value="Ig-like_dom_sf"/>
</dbReference>
<comment type="caution">
    <text evidence="7">The sequence shown here is derived from an EMBL/GenBank/DDBJ whole genome shotgun (WGS) entry which is preliminary data.</text>
</comment>
<dbReference type="PANTHER" id="PTHR13817:SF166">
    <property type="entry name" value="NEURONAL IGCAM-RELATED"/>
    <property type="match status" value="1"/>
</dbReference>
<evidence type="ECO:0000256" key="5">
    <source>
        <dbReference type="SAM" id="SignalP"/>
    </source>
</evidence>
<evidence type="ECO:0000256" key="2">
    <source>
        <dbReference type="ARBA" id="ARBA00023319"/>
    </source>
</evidence>
<dbReference type="AlphaFoldDB" id="A0AAV4B1W1"/>
<proteinExistence type="predicted"/>
<dbReference type="PANTHER" id="PTHR13817">
    <property type="entry name" value="TITIN"/>
    <property type="match status" value="1"/>
</dbReference>
<feature type="domain" description="Ig-like" evidence="6">
    <location>
        <begin position="212"/>
        <end position="281"/>
    </location>
</feature>
<dbReference type="InterPro" id="IPR003598">
    <property type="entry name" value="Ig_sub2"/>
</dbReference>
<dbReference type="CDD" id="cd00096">
    <property type="entry name" value="Ig"/>
    <property type="match status" value="3"/>
</dbReference>
<keyword evidence="5" id="KW-0732">Signal</keyword>
<sequence>MALLNLIRFTVLTLVLSFTSGEVTIVPNVGDLLIKEGASQTIECSTESTKDNLEWDYAKKDDENVKAIFVKQGAKQTSTLEIKNFSAELAGSYSCKVNDGTSVITEEINLVSVAETKKEPTYHFGNTTAELACNVVLSPSEYMVESVTWSKGDMLVSTLPDSDRFEAKDSLVINKPTRDDVGVYTASIKIANVETPYKCNVSFKDEILNIKPTKVEPTYYYGNKTAMLSCSINTAGRTVQNVLWLKNDTPISNLKESDRFMNPDNNTLIIDDPTRDDAGLYIVRITLDGLPPYDCKIMYKAGPFVEDFKKSKNLIEKDNMELQCKVKGYPKPTVTWYKDNAILNISQDHRIELLPLDGYKNARLIIKGIEFSDEGEYACKAFSSYFNETAIKTITVRVKDKLAALWPFLGIVCEVVILCAIIFIYEKRRNKRAEQEENNAQETNGPSLEKKEGLRHRGTPGNPGA</sequence>
<dbReference type="SUPFAM" id="SSF48726">
    <property type="entry name" value="Immunoglobulin"/>
    <property type="match status" value="4"/>
</dbReference>
<feature type="domain" description="Ig-like" evidence="6">
    <location>
        <begin position="27"/>
        <end position="111"/>
    </location>
</feature>
<keyword evidence="1" id="KW-0677">Repeat</keyword>
<keyword evidence="2" id="KW-0393">Immunoglobulin domain</keyword>
<feature type="transmembrane region" description="Helical" evidence="4">
    <location>
        <begin position="404"/>
        <end position="425"/>
    </location>
</feature>
<dbReference type="InterPro" id="IPR003599">
    <property type="entry name" value="Ig_sub"/>
</dbReference>
<dbReference type="Gene3D" id="2.60.40.10">
    <property type="entry name" value="Immunoglobulins"/>
    <property type="match status" value="4"/>
</dbReference>
<feature type="chain" id="PRO_5043618504" evidence="5">
    <location>
        <begin position="22"/>
        <end position="465"/>
    </location>
</feature>
<dbReference type="FunFam" id="2.60.40.10:FF:000107">
    <property type="entry name" value="Myosin, light chain kinase a"/>
    <property type="match status" value="1"/>
</dbReference>
<evidence type="ECO:0000256" key="4">
    <source>
        <dbReference type="SAM" id="Phobius"/>
    </source>
</evidence>
<gene>
    <name evidence="7" type="ORF">PoB_004007300</name>
</gene>
<dbReference type="InterPro" id="IPR013098">
    <property type="entry name" value="Ig_I-set"/>
</dbReference>
<keyword evidence="4" id="KW-1133">Transmembrane helix</keyword>
<evidence type="ECO:0000259" key="6">
    <source>
        <dbReference type="PROSITE" id="PS50835"/>
    </source>
</evidence>
<dbReference type="InterPro" id="IPR007110">
    <property type="entry name" value="Ig-like_dom"/>
</dbReference>